<evidence type="ECO:0000313" key="2">
    <source>
        <dbReference type="EMBL" id="HGE74762.1"/>
    </source>
</evidence>
<organism evidence="2">
    <name type="scientific">Mesoaciditoga lauensis</name>
    <dbReference type="NCBI Taxonomy" id="1495039"/>
    <lineage>
        <taxon>Bacteria</taxon>
        <taxon>Thermotogati</taxon>
        <taxon>Thermotogota</taxon>
        <taxon>Thermotogae</taxon>
        <taxon>Mesoaciditogales</taxon>
        <taxon>Mesoaciditogaceae</taxon>
        <taxon>Mesoaciditoga</taxon>
    </lineage>
</organism>
<gene>
    <name evidence="2" type="ORF">ENX73_01375</name>
</gene>
<dbReference type="InterPro" id="IPR000086">
    <property type="entry name" value="NUDIX_hydrolase_dom"/>
</dbReference>
<feature type="domain" description="Nudix hydrolase" evidence="1">
    <location>
        <begin position="51"/>
        <end position="195"/>
    </location>
</feature>
<comment type="caution">
    <text evidence="2">The sequence shown here is derived from an EMBL/GenBank/DDBJ whole genome shotgun (WGS) entry which is preliminary data.</text>
</comment>
<name>A0A7V3VS68_9BACT</name>
<sequence>MDEMVLVVQSKDIDELVLNEGFVEIPIDEIKKLVETKGFFVRREKAESDELERQIIPYVVMQNKDGLYLTVRRLNAQTEKRLHGMYSIGMGGHVNDHDEGETPWMKFLSGMEREMNEEVLIQESFGWPKYLGVIKEKSTPVNKVHLGIVFEIKADIKGIREIDKFTWEFMNLYDLLSRRDMMESWSKLILDSMNDKI</sequence>
<dbReference type="PROSITE" id="PS51462">
    <property type="entry name" value="NUDIX"/>
    <property type="match status" value="1"/>
</dbReference>
<reference evidence="2" key="1">
    <citation type="journal article" date="2020" name="mSystems">
        <title>Genome- and Community-Level Interaction Insights into Carbon Utilization and Element Cycling Functions of Hydrothermarchaeota in Hydrothermal Sediment.</title>
        <authorList>
            <person name="Zhou Z."/>
            <person name="Liu Y."/>
            <person name="Xu W."/>
            <person name="Pan J."/>
            <person name="Luo Z.H."/>
            <person name="Li M."/>
        </authorList>
    </citation>
    <scope>NUCLEOTIDE SEQUENCE [LARGE SCALE GENOMIC DNA]</scope>
    <source>
        <strain evidence="2">SpSt-966</strain>
    </source>
</reference>
<proteinExistence type="predicted"/>
<dbReference type="Gene3D" id="3.90.79.10">
    <property type="entry name" value="Nucleoside Triphosphate Pyrophosphohydrolase"/>
    <property type="match status" value="1"/>
</dbReference>
<dbReference type="EMBL" id="DTPE01000060">
    <property type="protein sequence ID" value="HGE74762.1"/>
    <property type="molecule type" value="Genomic_DNA"/>
</dbReference>
<evidence type="ECO:0000259" key="1">
    <source>
        <dbReference type="PROSITE" id="PS51462"/>
    </source>
</evidence>
<dbReference type="AlphaFoldDB" id="A0A7V3VS68"/>
<protein>
    <submittedName>
        <fullName evidence="2">DNA mismatch repair protein MutT</fullName>
    </submittedName>
</protein>
<accession>A0A7V3VS68</accession>